<dbReference type="InterPro" id="IPR001633">
    <property type="entry name" value="EAL_dom"/>
</dbReference>
<reference evidence="5 6" key="1">
    <citation type="submission" date="2023-07" db="EMBL/GenBank/DDBJ databases">
        <title>The novel representative of Negativicutes class, Anaeroselena agilis gen. nov. sp. nov.</title>
        <authorList>
            <person name="Prokofeva M.I."/>
            <person name="Elcheninov A.G."/>
            <person name="Klyukina A."/>
            <person name="Kublanov I.V."/>
            <person name="Frolov E.N."/>
            <person name="Podosokorskaya O.A."/>
        </authorList>
    </citation>
    <scope>NUCLEOTIDE SEQUENCE [LARGE SCALE GENOMIC DNA]</scope>
    <source>
        <strain evidence="5 6">4137-cl</strain>
    </source>
</reference>
<evidence type="ECO:0000259" key="1">
    <source>
        <dbReference type="PROSITE" id="PS50112"/>
    </source>
</evidence>
<dbReference type="CDD" id="cd01948">
    <property type="entry name" value="EAL"/>
    <property type="match status" value="1"/>
</dbReference>
<dbReference type="Pfam" id="PF08447">
    <property type="entry name" value="PAS_3"/>
    <property type="match status" value="1"/>
</dbReference>
<dbReference type="InterPro" id="IPR035919">
    <property type="entry name" value="EAL_sf"/>
</dbReference>
<keyword evidence="6" id="KW-1185">Reference proteome</keyword>
<gene>
    <name evidence="5" type="ORF">Q4T40_11915</name>
</gene>
<evidence type="ECO:0000259" key="4">
    <source>
        <dbReference type="PROSITE" id="PS50887"/>
    </source>
</evidence>
<feature type="domain" description="PAS" evidence="1">
    <location>
        <begin position="40"/>
        <end position="80"/>
    </location>
</feature>
<evidence type="ECO:0000259" key="2">
    <source>
        <dbReference type="PROSITE" id="PS50113"/>
    </source>
</evidence>
<protein>
    <submittedName>
        <fullName evidence="5">EAL domain-containing protein</fullName>
    </submittedName>
</protein>
<dbReference type="PROSITE" id="PS50113">
    <property type="entry name" value="PAC"/>
    <property type="match status" value="1"/>
</dbReference>
<dbReference type="InterPro" id="IPR000014">
    <property type="entry name" value="PAS"/>
</dbReference>
<dbReference type="InterPro" id="IPR000700">
    <property type="entry name" value="PAS-assoc_C"/>
</dbReference>
<dbReference type="SMART" id="SM00267">
    <property type="entry name" value="GGDEF"/>
    <property type="match status" value="1"/>
</dbReference>
<dbReference type="Gene3D" id="3.20.20.450">
    <property type="entry name" value="EAL domain"/>
    <property type="match status" value="1"/>
</dbReference>
<dbReference type="NCBIfam" id="TIGR00254">
    <property type="entry name" value="GGDEF"/>
    <property type="match status" value="1"/>
</dbReference>
<dbReference type="InterPro" id="IPR000160">
    <property type="entry name" value="GGDEF_dom"/>
</dbReference>
<dbReference type="Pfam" id="PF13188">
    <property type="entry name" value="PAS_8"/>
    <property type="match status" value="1"/>
</dbReference>
<dbReference type="SMART" id="SM00086">
    <property type="entry name" value="PAC"/>
    <property type="match status" value="2"/>
</dbReference>
<dbReference type="NCBIfam" id="TIGR00229">
    <property type="entry name" value="sensory_box"/>
    <property type="match status" value="1"/>
</dbReference>
<feature type="domain" description="GGDEF" evidence="4">
    <location>
        <begin position="358"/>
        <end position="489"/>
    </location>
</feature>
<evidence type="ECO:0000259" key="3">
    <source>
        <dbReference type="PROSITE" id="PS50883"/>
    </source>
</evidence>
<dbReference type="PROSITE" id="PS50887">
    <property type="entry name" value="GGDEF"/>
    <property type="match status" value="1"/>
</dbReference>
<dbReference type="Pfam" id="PF00990">
    <property type="entry name" value="GGDEF"/>
    <property type="match status" value="1"/>
</dbReference>
<dbReference type="PROSITE" id="PS50112">
    <property type="entry name" value="PAS"/>
    <property type="match status" value="1"/>
</dbReference>
<dbReference type="SUPFAM" id="SSF55073">
    <property type="entry name" value="Nucleotide cyclase"/>
    <property type="match status" value="1"/>
</dbReference>
<dbReference type="InterPro" id="IPR029787">
    <property type="entry name" value="Nucleotide_cyclase"/>
</dbReference>
<proteinExistence type="predicted"/>
<dbReference type="InterPro" id="IPR013655">
    <property type="entry name" value="PAS_fold_3"/>
</dbReference>
<dbReference type="PROSITE" id="PS50883">
    <property type="entry name" value="EAL"/>
    <property type="match status" value="1"/>
</dbReference>
<evidence type="ECO:0000313" key="5">
    <source>
        <dbReference type="EMBL" id="MDT8901951.1"/>
    </source>
</evidence>
<dbReference type="InterPro" id="IPR035965">
    <property type="entry name" value="PAS-like_dom_sf"/>
</dbReference>
<accession>A0ABU3NYT7</accession>
<dbReference type="Proteomes" id="UP001254848">
    <property type="component" value="Unassembled WGS sequence"/>
</dbReference>
<dbReference type="RefSeq" id="WP_413780446.1">
    <property type="nucleotide sequence ID" value="NZ_JAUOZS010000001.1"/>
</dbReference>
<dbReference type="SUPFAM" id="SSF141868">
    <property type="entry name" value="EAL domain-like"/>
    <property type="match status" value="1"/>
</dbReference>
<sequence length="754" mass="83789">MKAPSDDDQLKSFTREMLIGMGEASVRKSYYPELQQRMSELERFRLLLDQARDPIFLVDLAGGLVVDANAAARRCLGWEEGATTTAVCIRERLGIEPLALLAGRGAAEERTLACGDGQERIVELSCSRADIDDSSYCVIVARDIGERKEAQGRLSAAHEQLQASYLELEELYGQLAAADDTLKLKMAELEASNRALAASETRYRLAMEGAKDGIWDWDIVRNRLTVSASWSGISGLPAVAIEQDANLWWERIHPEDILRNEAALSRHLAGKTRHYEAEYRFLITPDRWIWVQAKGKALFEDGRAVRVAGSLTDITPRKEAEERIRYMAYNDAQTGLLNRAGLYEALAGIIAAAREEGRGGALFLLDIDNFKVINDSRGHAFGDELLRDIATRLKDNMPNEATVARPGGDEFVAAFFLSEPSEYLYWAERIMQVFDRPAFVRGTQVVVSCSLGIALLSGGSLPDELMRKADTALHSAKAAGKMTWRMFEQHMEDAFLRRMRIEGELHRALAEEEFVLHFQPQLCMATGRVVGFETLIRWARGGGELVSPLDFIPVAEETGLIVSIGEWVMRGACRFGHRAAQTLGEPVRIAVNVSPRQVSQANFVDRVCRILAEEAFPPDRLEIEITETAMIESFELSVEKLRSLRAQGVRVALDDFGTGYSSLTYLSRLPADSVKIDRSFLLEAGSNPSAEAIVGSIIKLAHQMKLSVTAEGVENELQRKILTALGCDFAQGFLFSRPTTDQQALAWAQGRIRR</sequence>
<dbReference type="SUPFAM" id="SSF55785">
    <property type="entry name" value="PYP-like sensor domain (PAS domain)"/>
    <property type="match status" value="2"/>
</dbReference>
<feature type="domain" description="PAC" evidence="2">
    <location>
        <begin position="275"/>
        <end position="326"/>
    </location>
</feature>
<dbReference type="InterPro" id="IPR052155">
    <property type="entry name" value="Biofilm_reg_signaling"/>
</dbReference>
<dbReference type="SMART" id="SM00052">
    <property type="entry name" value="EAL"/>
    <property type="match status" value="1"/>
</dbReference>
<dbReference type="CDD" id="cd00130">
    <property type="entry name" value="PAS"/>
    <property type="match status" value="1"/>
</dbReference>
<dbReference type="Pfam" id="PF00563">
    <property type="entry name" value="EAL"/>
    <property type="match status" value="1"/>
</dbReference>
<organism evidence="5 6">
    <name type="scientific">Anaeroselena agilis</name>
    <dbReference type="NCBI Taxonomy" id="3063788"/>
    <lineage>
        <taxon>Bacteria</taxon>
        <taxon>Bacillati</taxon>
        <taxon>Bacillota</taxon>
        <taxon>Negativicutes</taxon>
        <taxon>Acetonemataceae</taxon>
        <taxon>Anaeroselena</taxon>
    </lineage>
</organism>
<evidence type="ECO:0000313" key="6">
    <source>
        <dbReference type="Proteomes" id="UP001254848"/>
    </source>
</evidence>
<dbReference type="CDD" id="cd01949">
    <property type="entry name" value="GGDEF"/>
    <property type="match status" value="1"/>
</dbReference>
<dbReference type="Gene3D" id="3.30.450.20">
    <property type="entry name" value="PAS domain"/>
    <property type="match status" value="2"/>
</dbReference>
<dbReference type="InterPro" id="IPR043128">
    <property type="entry name" value="Rev_trsase/Diguanyl_cyclase"/>
</dbReference>
<name>A0ABU3NYT7_9FIRM</name>
<dbReference type="EMBL" id="JAUOZS010000001">
    <property type="protein sequence ID" value="MDT8901951.1"/>
    <property type="molecule type" value="Genomic_DNA"/>
</dbReference>
<dbReference type="PANTHER" id="PTHR44757">
    <property type="entry name" value="DIGUANYLATE CYCLASE DGCP"/>
    <property type="match status" value="1"/>
</dbReference>
<dbReference type="SMART" id="SM00091">
    <property type="entry name" value="PAS"/>
    <property type="match status" value="2"/>
</dbReference>
<dbReference type="InterPro" id="IPR001610">
    <property type="entry name" value="PAC"/>
</dbReference>
<comment type="caution">
    <text evidence="5">The sequence shown here is derived from an EMBL/GenBank/DDBJ whole genome shotgun (WGS) entry which is preliminary data.</text>
</comment>
<feature type="domain" description="EAL" evidence="3">
    <location>
        <begin position="498"/>
        <end position="752"/>
    </location>
</feature>
<dbReference type="Gene3D" id="3.30.70.270">
    <property type="match status" value="1"/>
</dbReference>
<dbReference type="PANTHER" id="PTHR44757:SF2">
    <property type="entry name" value="BIOFILM ARCHITECTURE MAINTENANCE PROTEIN MBAA"/>
    <property type="match status" value="1"/>
</dbReference>